<dbReference type="InterPro" id="IPR002172">
    <property type="entry name" value="LDrepeatLR_classA_rpt"/>
</dbReference>
<evidence type="ECO:0000256" key="2">
    <source>
        <dbReference type="PROSITE-ProRule" id="PRU00124"/>
    </source>
</evidence>
<dbReference type="Gene3D" id="2.60.120.290">
    <property type="entry name" value="Spermadhesin, CUB domain"/>
    <property type="match status" value="1"/>
</dbReference>
<dbReference type="PROSITE" id="PS01209">
    <property type="entry name" value="LDLRA_1"/>
    <property type="match status" value="1"/>
</dbReference>
<name>A0A814LL80_9BILA</name>
<dbReference type="InterPro" id="IPR036055">
    <property type="entry name" value="LDL_receptor-like_sf"/>
</dbReference>
<dbReference type="PANTHER" id="PTHR24652">
    <property type="entry name" value="LOW-DENSITY LIPOPROTEIN RECEPTOR CLASS A DOMAIN-CONTAINING PROTEIN 2"/>
    <property type="match status" value="1"/>
</dbReference>
<dbReference type="Pfam" id="PF00431">
    <property type="entry name" value="CUB"/>
    <property type="match status" value="1"/>
</dbReference>
<dbReference type="SMART" id="SM00042">
    <property type="entry name" value="CUB"/>
    <property type="match status" value="1"/>
</dbReference>
<dbReference type="InterPro" id="IPR000859">
    <property type="entry name" value="CUB_dom"/>
</dbReference>
<dbReference type="SMART" id="SM00192">
    <property type="entry name" value="LDLa"/>
    <property type="match status" value="1"/>
</dbReference>
<keyword evidence="1 2" id="KW-1015">Disulfide bond</keyword>
<dbReference type="InterPro" id="IPR023415">
    <property type="entry name" value="LDLR_class-A_CS"/>
</dbReference>
<protein>
    <recommendedName>
        <fullName evidence="3">CUB domain-containing protein</fullName>
    </recommendedName>
</protein>
<dbReference type="CDD" id="cd00041">
    <property type="entry name" value="CUB"/>
    <property type="match status" value="1"/>
</dbReference>
<evidence type="ECO:0000313" key="4">
    <source>
        <dbReference type="EMBL" id="CAF1067310.1"/>
    </source>
</evidence>
<dbReference type="EMBL" id="CAJOBI010061601">
    <property type="protein sequence ID" value="CAF4417956.1"/>
    <property type="molecule type" value="Genomic_DNA"/>
</dbReference>
<evidence type="ECO:0000313" key="6">
    <source>
        <dbReference type="Proteomes" id="UP000663855"/>
    </source>
</evidence>
<dbReference type="SUPFAM" id="SSF57424">
    <property type="entry name" value="LDL receptor-like module"/>
    <property type="match status" value="1"/>
</dbReference>
<feature type="disulfide bond" evidence="2">
    <location>
        <begin position="317"/>
        <end position="332"/>
    </location>
</feature>
<comment type="caution">
    <text evidence="4">The sequence shown here is derived from an EMBL/GenBank/DDBJ whole genome shotgun (WGS) entry which is preliminary data.</text>
</comment>
<dbReference type="AlphaFoldDB" id="A0A814LL80"/>
<evidence type="ECO:0000313" key="5">
    <source>
        <dbReference type="EMBL" id="CAF4417956.1"/>
    </source>
</evidence>
<feature type="domain" description="CUB" evidence="3">
    <location>
        <begin position="174"/>
        <end position="289"/>
    </location>
</feature>
<dbReference type="Gene3D" id="4.10.400.10">
    <property type="entry name" value="Low-density Lipoprotein Receptor"/>
    <property type="match status" value="1"/>
</dbReference>
<dbReference type="SUPFAM" id="SSF49854">
    <property type="entry name" value="Spermadhesin, CUB domain"/>
    <property type="match status" value="1"/>
</dbReference>
<evidence type="ECO:0000256" key="1">
    <source>
        <dbReference type="ARBA" id="ARBA00023157"/>
    </source>
</evidence>
<evidence type="ECO:0000259" key="3">
    <source>
        <dbReference type="PROSITE" id="PS01180"/>
    </source>
</evidence>
<dbReference type="CDD" id="cd00112">
    <property type="entry name" value="LDLa"/>
    <property type="match status" value="1"/>
</dbReference>
<dbReference type="PANTHER" id="PTHR24652:SF69">
    <property type="entry name" value="CUB DOMAIN-CONTAINING PROTEIN"/>
    <property type="match status" value="1"/>
</dbReference>
<proteinExistence type="predicted"/>
<dbReference type="Proteomes" id="UP000663855">
    <property type="component" value="Unassembled WGS sequence"/>
</dbReference>
<dbReference type="InterPro" id="IPR035914">
    <property type="entry name" value="Sperma_CUB_dom_sf"/>
</dbReference>
<accession>A0A814LL80</accession>
<sequence length="337" mass="37571">MKHINGSSLQPSIESFQYHISLTSTPKRFNKSNYSQPLSSTVSTSNNSLKKLDLSISAITLINKPTLNCKKPRQLHHRRKRRGPIHSSTVIKRIDLNDLLYSTRAVRKQRESTQHQFTKNEMKIYLYLSVLGDRHRMTATNFLRISTSFFLLILTIELNAAKVGNEKHYMDKMCGNDLFTLDGDKIPGISLQLTSGSKYKPNVNCTVKFRTAQPSQRLIVTMEKMDIADCPGDLLKIYDGKNLLNMDTKKQCGSPASFTVTSSTTQVSITFTSNAASESSGFQASIALHFPMIASCPQDLGVFQCKNKNCVSKQLECDGRNHCGDGTDENQCGILSG</sequence>
<dbReference type="PROSITE" id="PS50068">
    <property type="entry name" value="LDLRA_2"/>
    <property type="match status" value="1"/>
</dbReference>
<organism evidence="4 6">
    <name type="scientific">Rotaria magnacalcarata</name>
    <dbReference type="NCBI Taxonomy" id="392030"/>
    <lineage>
        <taxon>Eukaryota</taxon>
        <taxon>Metazoa</taxon>
        <taxon>Spiralia</taxon>
        <taxon>Gnathifera</taxon>
        <taxon>Rotifera</taxon>
        <taxon>Eurotatoria</taxon>
        <taxon>Bdelloidea</taxon>
        <taxon>Philodinida</taxon>
        <taxon>Philodinidae</taxon>
        <taxon>Rotaria</taxon>
    </lineage>
</organism>
<dbReference type="EMBL" id="CAJNOV010001559">
    <property type="protein sequence ID" value="CAF1067310.1"/>
    <property type="molecule type" value="Genomic_DNA"/>
</dbReference>
<dbReference type="Proteomes" id="UP000676336">
    <property type="component" value="Unassembled WGS sequence"/>
</dbReference>
<comment type="caution">
    <text evidence="2">Lacks conserved residue(s) required for the propagation of feature annotation.</text>
</comment>
<reference evidence="4" key="1">
    <citation type="submission" date="2021-02" db="EMBL/GenBank/DDBJ databases">
        <authorList>
            <person name="Nowell W R."/>
        </authorList>
    </citation>
    <scope>NUCLEOTIDE SEQUENCE</scope>
</reference>
<dbReference type="Pfam" id="PF00057">
    <property type="entry name" value="Ldl_recept_a"/>
    <property type="match status" value="1"/>
</dbReference>
<feature type="disulfide bond" evidence="2">
    <location>
        <begin position="305"/>
        <end position="323"/>
    </location>
</feature>
<dbReference type="InterPro" id="IPR042333">
    <property type="entry name" value="LRAD2/Mig-13-like"/>
</dbReference>
<dbReference type="PROSITE" id="PS01180">
    <property type="entry name" value="CUB"/>
    <property type="match status" value="1"/>
</dbReference>
<gene>
    <name evidence="4" type="ORF">CJN711_LOCUS5530</name>
    <name evidence="5" type="ORF">SMN809_LOCUS31216</name>
</gene>